<dbReference type="Proteomes" id="UP000484255">
    <property type="component" value="Unassembled WGS sequence"/>
</dbReference>
<accession>A0A7C9PGU5</accession>
<feature type="transmembrane region" description="Helical" evidence="2">
    <location>
        <begin position="21"/>
        <end position="40"/>
    </location>
</feature>
<protein>
    <submittedName>
        <fullName evidence="3">Uncharacterized protein</fullName>
    </submittedName>
</protein>
<evidence type="ECO:0000256" key="2">
    <source>
        <dbReference type="SAM" id="Phobius"/>
    </source>
</evidence>
<evidence type="ECO:0000313" key="3">
    <source>
        <dbReference type="EMBL" id="NDY91010.1"/>
    </source>
</evidence>
<keyword evidence="2" id="KW-0472">Membrane</keyword>
<reference evidence="3 4" key="1">
    <citation type="submission" date="2020-02" db="EMBL/GenBank/DDBJ databases">
        <title>Ideonella bacterium strain TBM-1.</title>
        <authorList>
            <person name="Chen W.-M."/>
        </authorList>
    </citation>
    <scope>NUCLEOTIDE SEQUENCE [LARGE SCALE GENOMIC DNA]</scope>
    <source>
        <strain evidence="3 4">TBM-1</strain>
    </source>
</reference>
<keyword evidence="2" id="KW-1133">Transmembrane helix</keyword>
<comment type="caution">
    <text evidence="3">The sequence shown here is derived from an EMBL/GenBank/DDBJ whole genome shotgun (WGS) entry which is preliminary data.</text>
</comment>
<evidence type="ECO:0000256" key="1">
    <source>
        <dbReference type="SAM" id="MobiDB-lite"/>
    </source>
</evidence>
<proteinExistence type="predicted"/>
<dbReference type="RefSeq" id="WP_163456860.1">
    <property type="nucleotide sequence ID" value="NZ_JAAGOH010000006.1"/>
</dbReference>
<sequence>MEKRPRPWAQLSAGRSPRGAAWRFAAIVGGLVATSVISVACGGGGSADANPDSPPDQDMLDDGQSTGPVLATANGEFLFRPDSKMTEAATLDRVAGGTALALAWNPSEAKTALRPGMKVLFFGRATQCDNSRQGPLDSFDDARLLDVAQRTGMAAQAVPATLRWTPVGTVDRCTGEAPWLGGDAAAFLSPDDEHGGVALLTTTGAREDGSKPFFDTFTADGQDGAGTNNYLQVGIVSFRMNPSATTALKPWAGGKPARVQSTQTLGTATVEGGNGQLVQAKQQIGLSFLNRQCFAERRSSPCQLQYILTTAIVRRGVQDWSEVGWFRRANVLFDPVQGGIAVMDGRIGTSGTDTVDAEHRLPLWSSQGSATQHGTFSARTFDVTISFEQFQNALKIIAARKHGVPLASVDAARMVEFWGGGWNDTSQWVLLSTDVGQEVYNPDTAFRAELGGGFRHLYVGQQ</sequence>
<dbReference type="AlphaFoldDB" id="A0A7C9PGU5"/>
<keyword evidence="4" id="KW-1185">Reference proteome</keyword>
<evidence type="ECO:0000313" key="4">
    <source>
        <dbReference type="Proteomes" id="UP000484255"/>
    </source>
</evidence>
<keyword evidence="2" id="KW-0812">Transmembrane</keyword>
<gene>
    <name evidence="3" type="ORF">G3A44_07350</name>
</gene>
<feature type="region of interest" description="Disordered" evidence="1">
    <location>
        <begin position="44"/>
        <end position="67"/>
    </location>
</feature>
<name>A0A7C9PGU5_9BURK</name>
<dbReference type="EMBL" id="JAAGOH010000006">
    <property type="protein sequence ID" value="NDY91010.1"/>
    <property type="molecule type" value="Genomic_DNA"/>
</dbReference>
<organism evidence="3 4">
    <name type="scientific">Ideonella livida</name>
    <dbReference type="NCBI Taxonomy" id="2707176"/>
    <lineage>
        <taxon>Bacteria</taxon>
        <taxon>Pseudomonadati</taxon>
        <taxon>Pseudomonadota</taxon>
        <taxon>Betaproteobacteria</taxon>
        <taxon>Burkholderiales</taxon>
        <taxon>Sphaerotilaceae</taxon>
        <taxon>Ideonella</taxon>
    </lineage>
</organism>